<evidence type="ECO:0000313" key="1">
    <source>
        <dbReference type="EMBL" id="PAV24548.1"/>
    </source>
</evidence>
<organism evidence="1 2">
    <name type="scientific">Tamilnaduibacter salinus</name>
    <dbReference type="NCBI Taxonomy" id="1484056"/>
    <lineage>
        <taxon>Bacteria</taxon>
        <taxon>Pseudomonadati</taxon>
        <taxon>Pseudomonadota</taxon>
        <taxon>Gammaproteobacteria</taxon>
        <taxon>Pseudomonadales</taxon>
        <taxon>Marinobacteraceae</taxon>
        <taxon>Tamilnaduibacter</taxon>
    </lineage>
</organism>
<accession>A0A2A2HZJ9</accession>
<gene>
    <name evidence="1" type="ORF">CF392_15685</name>
</gene>
<dbReference type="EMBL" id="NMPM01000134">
    <property type="protein sequence ID" value="PAV24548.1"/>
    <property type="molecule type" value="Genomic_DNA"/>
</dbReference>
<comment type="caution">
    <text evidence="1">The sequence shown here is derived from an EMBL/GenBank/DDBJ whole genome shotgun (WGS) entry which is preliminary data.</text>
</comment>
<name>A0A2A2HZJ9_9GAMM</name>
<protein>
    <submittedName>
        <fullName evidence="1">Uncharacterized protein</fullName>
    </submittedName>
</protein>
<reference evidence="1 2" key="1">
    <citation type="submission" date="2017-07" db="EMBL/GenBank/DDBJ databases">
        <title>Tamlnaduibacter salinus (Mi-7) genome sequencing.</title>
        <authorList>
            <person name="Verma A."/>
            <person name="Krishnamurthi S."/>
        </authorList>
    </citation>
    <scope>NUCLEOTIDE SEQUENCE [LARGE SCALE GENOMIC DNA]</scope>
    <source>
        <strain evidence="1 2">Mi-7</strain>
    </source>
</reference>
<keyword evidence="2" id="KW-1185">Reference proteome</keyword>
<dbReference type="AlphaFoldDB" id="A0A2A2HZJ9"/>
<evidence type="ECO:0000313" key="2">
    <source>
        <dbReference type="Proteomes" id="UP000218332"/>
    </source>
</evidence>
<proteinExistence type="predicted"/>
<dbReference type="Proteomes" id="UP000218332">
    <property type="component" value="Unassembled WGS sequence"/>
</dbReference>
<sequence length="67" mass="7361">MSLPHLIAWIPLEAYLLVRLTTTGYVDATETSLAALLLIINGISLVFDTVDSIRWCRGEREVPGCDG</sequence>